<dbReference type="EMBL" id="AZGB01000009">
    <property type="protein sequence ID" value="KRM07035.1"/>
    <property type="molecule type" value="Genomic_DNA"/>
</dbReference>
<dbReference type="GO" id="GO:0045892">
    <property type="term" value="P:negative regulation of DNA-templated transcription"/>
    <property type="evidence" value="ECO:0007669"/>
    <property type="project" value="TreeGrafter"/>
</dbReference>
<keyword evidence="7" id="KW-1185">Reference proteome</keyword>
<dbReference type="InterPro" id="IPR050679">
    <property type="entry name" value="Bact_HTH_transcr_reg"/>
</dbReference>
<organism evidence="6 7">
    <name type="scientific">Liquorilactobacillus ghanensis DSM 18630</name>
    <dbReference type="NCBI Taxonomy" id="1423750"/>
    <lineage>
        <taxon>Bacteria</taxon>
        <taxon>Bacillati</taxon>
        <taxon>Bacillota</taxon>
        <taxon>Bacilli</taxon>
        <taxon>Lactobacillales</taxon>
        <taxon>Lactobacillaceae</taxon>
        <taxon>Liquorilactobacillus</taxon>
    </lineage>
</organism>
<dbReference type="InterPro" id="IPR036388">
    <property type="entry name" value="WH-like_DNA-bd_sf"/>
</dbReference>
<reference evidence="6 7" key="1">
    <citation type="journal article" date="2015" name="Genome Announc.">
        <title>Expanding the biotechnology potential of lactobacilli through comparative genomics of 213 strains and associated genera.</title>
        <authorList>
            <person name="Sun Z."/>
            <person name="Harris H.M."/>
            <person name="McCann A."/>
            <person name="Guo C."/>
            <person name="Argimon S."/>
            <person name="Zhang W."/>
            <person name="Yang X."/>
            <person name="Jeffery I.B."/>
            <person name="Cooney J.C."/>
            <person name="Kagawa T.F."/>
            <person name="Liu W."/>
            <person name="Song Y."/>
            <person name="Salvetti E."/>
            <person name="Wrobel A."/>
            <person name="Rasinkangas P."/>
            <person name="Parkhill J."/>
            <person name="Rea M.C."/>
            <person name="O'Sullivan O."/>
            <person name="Ritari J."/>
            <person name="Douillard F.P."/>
            <person name="Paul Ross R."/>
            <person name="Yang R."/>
            <person name="Briner A.E."/>
            <person name="Felis G.E."/>
            <person name="de Vos W.M."/>
            <person name="Barrangou R."/>
            <person name="Klaenhammer T.R."/>
            <person name="Caufield P.W."/>
            <person name="Cui Y."/>
            <person name="Zhang H."/>
            <person name="O'Toole P.W."/>
        </authorList>
    </citation>
    <scope>NUCLEOTIDE SEQUENCE [LARGE SCALE GENOMIC DNA]</scope>
    <source>
        <strain evidence="6 7">DSM 18630</strain>
    </source>
</reference>
<dbReference type="Pfam" id="PF07702">
    <property type="entry name" value="UTRA"/>
    <property type="match status" value="1"/>
</dbReference>
<evidence type="ECO:0000256" key="4">
    <source>
        <dbReference type="ARBA" id="ARBA00023163"/>
    </source>
</evidence>
<gene>
    <name evidence="6" type="ORF">FC89_GL000345</name>
</gene>
<keyword evidence="1" id="KW-0678">Repressor</keyword>
<evidence type="ECO:0000313" key="7">
    <source>
        <dbReference type="Proteomes" id="UP000051451"/>
    </source>
</evidence>
<dbReference type="SMART" id="SM00345">
    <property type="entry name" value="HTH_GNTR"/>
    <property type="match status" value="1"/>
</dbReference>
<dbReference type="CDD" id="cd07377">
    <property type="entry name" value="WHTH_GntR"/>
    <property type="match status" value="1"/>
</dbReference>
<dbReference type="PANTHER" id="PTHR44846:SF5">
    <property type="entry name" value="HTH-TYPE TRANSCRIPTIONAL REGULATOR GMUR"/>
    <property type="match status" value="1"/>
</dbReference>
<dbReference type="AlphaFoldDB" id="A0A0R1VT26"/>
<dbReference type="InterPro" id="IPR011663">
    <property type="entry name" value="UTRA"/>
</dbReference>
<keyword evidence="3" id="KW-0238">DNA-binding</keyword>
<dbReference type="InterPro" id="IPR000524">
    <property type="entry name" value="Tscrpt_reg_HTH_GntR"/>
</dbReference>
<dbReference type="GO" id="GO:0003677">
    <property type="term" value="F:DNA binding"/>
    <property type="evidence" value="ECO:0007669"/>
    <property type="project" value="UniProtKB-KW"/>
</dbReference>
<proteinExistence type="predicted"/>
<keyword evidence="4" id="KW-0804">Transcription</keyword>
<name>A0A0R1VT26_9LACO</name>
<evidence type="ECO:0000256" key="1">
    <source>
        <dbReference type="ARBA" id="ARBA00022491"/>
    </source>
</evidence>
<protein>
    <submittedName>
        <fullName evidence="6">Transcriptional regulator</fullName>
    </submittedName>
</protein>
<keyword evidence="2" id="KW-0805">Transcription regulation</keyword>
<dbReference type="Pfam" id="PF00392">
    <property type="entry name" value="GntR"/>
    <property type="match status" value="1"/>
</dbReference>
<sequence>MDEIMKKTKYQLVAEEIRQRIIKGTYQAKQFMPDQNALAKEFDVSRLTIKKALDTLAREGLIYKQSGLGTIVLGMIPIKAANDSPANAFDGMSKQHVGEKIESKIISFEVHFPDKDLQAKLDIAKDEPVYEIERLRILNGDPLILEHTFMPVKLVPGLNEDIMHQSIYDYLHHKLHLKFGGAYRKIRASLPDELDIKYLNAQKIDPILEFEEIVWLNNGENIEYSTSRNRYDKRSYTVLDVNNF</sequence>
<dbReference type="SMART" id="SM00866">
    <property type="entry name" value="UTRA"/>
    <property type="match status" value="1"/>
</dbReference>
<dbReference type="Gene3D" id="3.40.1410.10">
    <property type="entry name" value="Chorismate lyase-like"/>
    <property type="match status" value="1"/>
</dbReference>
<dbReference type="PANTHER" id="PTHR44846">
    <property type="entry name" value="MANNOSYL-D-GLYCERATE TRANSPORT/METABOLISM SYSTEM REPRESSOR MNGR-RELATED"/>
    <property type="match status" value="1"/>
</dbReference>
<accession>A0A0R1VT26</accession>
<evidence type="ECO:0000256" key="2">
    <source>
        <dbReference type="ARBA" id="ARBA00023015"/>
    </source>
</evidence>
<dbReference type="PATRIC" id="fig|1423750.3.peg.355"/>
<dbReference type="SUPFAM" id="SSF64288">
    <property type="entry name" value="Chorismate lyase-like"/>
    <property type="match status" value="1"/>
</dbReference>
<dbReference type="SUPFAM" id="SSF46785">
    <property type="entry name" value="Winged helix' DNA-binding domain"/>
    <property type="match status" value="1"/>
</dbReference>
<comment type="caution">
    <text evidence="6">The sequence shown here is derived from an EMBL/GenBank/DDBJ whole genome shotgun (WGS) entry which is preliminary data.</text>
</comment>
<dbReference type="STRING" id="1423750.FC89_GL000345"/>
<dbReference type="FunFam" id="3.40.1410.10:FF:000008">
    <property type="entry name" value="Transcriptional regulator, GntR family"/>
    <property type="match status" value="1"/>
</dbReference>
<dbReference type="InterPro" id="IPR036390">
    <property type="entry name" value="WH_DNA-bd_sf"/>
</dbReference>
<dbReference type="GO" id="GO:0003700">
    <property type="term" value="F:DNA-binding transcription factor activity"/>
    <property type="evidence" value="ECO:0007669"/>
    <property type="project" value="InterPro"/>
</dbReference>
<dbReference type="Proteomes" id="UP000051451">
    <property type="component" value="Unassembled WGS sequence"/>
</dbReference>
<dbReference type="PROSITE" id="PS50949">
    <property type="entry name" value="HTH_GNTR"/>
    <property type="match status" value="1"/>
</dbReference>
<evidence type="ECO:0000256" key="3">
    <source>
        <dbReference type="ARBA" id="ARBA00023125"/>
    </source>
</evidence>
<dbReference type="PRINTS" id="PR00035">
    <property type="entry name" value="HTHGNTR"/>
</dbReference>
<dbReference type="Gene3D" id="1.10.10.10">
    <property type="entry name" value="Winged helix-like DNA-binding domain superfamily/Winged helix DNA-binding domain"/>
    <property type="match status" value="1"/>
</dbReference>
<dbReference type="InterPro" id="IPR028978">
    <property type="entry name" value="Chorismate_lyase_/UTRA_dom_sf"/>
</dbReference>
<feature type="domain" description="HTH gntR-type" evidence="5">
    <location>
        <begin position="7"/>
        <end position="75"/>
    </location>
</feature>
<evidence type="ECO:0000313" key="6">
    <source>
        <dbReference type="EMBL" id="KRM07035.1"/>
    </source>
</evidence>
<evidence type="ECO:0000259" key="5">
    <source>
        <dbReference type="PROSITE" id="PS50949"/>
    </source>
</evidence>